<keyword evidence="2" id="KW-1185">Reference proteome</keyword>
<evidence type="ECO:0000313" key="2">
    <source>
        <dbReference type="Proteomes" id="UP000799424"/>
    </source>
</evidence>
<protein>
    <submittedName>
        <fullName evidence="1">Uncharacterized protein</fullName>
    </submittedName>
</protein>
<dbReference type="EMBL" id="MU006241">
    <property type="protein sequence ID" value="KAF2820215.1"/>
    <property type="molecule type" value="Genomic_DNA"/>
</dbReference>
<gene>
    <name evidence="1" type="ORF">CC86DRAFT_118450</name>
</gene>
<name>A0A6A6ZIZ0_9PLEO</name>
<accession>A0A6A6ZIZ0</accession>
<dbReference type="Proteomes" id="UP000799424">
    <property type="component" value="Unassembled WGS sequence"/>
</dbReference>
<sequence>MLRHCERACHAYFPSLLAGEAAAGDSSFSPLSASRCRLFQIALPFEKPLVCLFALLCNSTANMSGVVEYMQRHLGTCMPFEGVIGSEASVNIWRKSSAHETRLSCRALEG</sequence>
<reference evidence="1" key="1">
    <citation type="journal article" date="2020" name="Stud. Mycol.">
        <title>101 Dothideomycetes genomes: a test case for predicting lifestyles and emergence of pathogens.</title>
        <authorList>
            <person name="Haridas S."/>
            <person name="Albert R."/>
            <person name="Binder M."/>
            <person name="Bloem J."/>
            <person name="Labutti K."/>
            <person name="Salamov A."/>
            <person name="Andreopoulos B."/>
            <person name="Baker S."/>
            <person name="Barry K."/>
            <person name="Bills G."/>
            <person name="Bluhm B."/>
            <person name="Cannon C."/>
            <person name="Castanera R."/>
            <person name="Culley D."/>
            <person name="Daum C."/>
            <person name="Ezra D."/>
            <person name="Gonzalez J."/>
            <person name="Henrissat B."/>
            <person name="Kuo A."/>
            <person name="Liang C."/>
            <person name="Lipzen A."/>
            <person name="Lutzoni F."/>
            <person name="Magnuson J."/>
            <person name="Mondo S."/>
            <person name="Nolan M."/>
            <person name="Ohm R."/>
            <person name="Pangilinan J."/>
            <person name="Park H.-J."/>
            <person name="Ramirez L."/>
            <person name="Alfaro M."/>
            <person name="Sun H."/>
            <person name="Tritt A."/>
            <person name="Yoshinaga Y."/>
            <person name="Zwiers L.-H."/>
            <person name="Turgeon B."/>
            <person name="Goodwin S."/>
            <person name="Spatafora J."/>
            <person name="Crous P."/>
            <person name="Grigoriev I."/>
        </authorList>
    </citation>
    <scope>NUCLEOTIDE SEQUENCE</scope>
    <source>
        <strain evidence="1">CBS 113818</strain>
    </source>
</reference>
<dbReference type="AlphaFoldDB" id="A0A6A6ZIZ0"/>
<proteinExistence type="predicted"/>
<evidence type="ECO:0000313" key="1">
    <source>
        <dbReference type="EMBL" id="KAF2820215.1"/>
    </source>
</evidence>
<organism evidence="1 2">
    <name type="scientific">Ophiobolus disseminans</name>
    <dbReference type="NCBI Taxonomy" id="1469910"/>
    <lineage>
        <taxon>Eukaryota</taxon>
        <taxon>Fungi</taxon>
        <taxon>Dikarya</taxon>
        <taxon>Ascomycota</taxon>
        <taxon>Pezizomycotina</taxon>
        <taxon>Dothideomycetes</taxon>
        <taxon>Pleosporomycetidae</taxon>
        <taxon>Pleosporales</taxon>
        <taxon>Pleosporineae</taxon>
        <taxon>Phaeosphaeriaceae</taxon>
        <taxon>Ophiobolus</taxon>
    </lineage>
</organism>